<feature type="transmembrane region" description="Helical" evidence="1">
    <location>
        <begin position="100"/>
        <end position="119"/>
    </location>
</feature>
<feature type="transmembrane region" description="Helical" evidence="1">
    <location>
        <begin position="50"/>
        <end position="67"/>
    </location>
</feature>
<dbReference type="EMBL" id="CP142433">
    <property type="protein sequence ID" value="XBC45367.1"/>
    <property type="molecule type" value="Genomic_DNA"/>
</dbReference>
<accession>A0AB74TQE5</accession>
<keyword evidence="1" id="KW-1133">Transmembrane helix</keyword>
<reference evidence="2" key="1">
    <citation type="submission" date="2023-12" db="EMBL/GenBank/DDBJ databases">
        <title>Dolosigranulum savutii sp. nov. isolated from human upper respiratory samples collected in Botswana.</title>
        <authorList>
            <person name="Kelly M.S."/>
        </authorList>
    </citation>
    <scope>NUCLEOTIDE SEQUENCE</scope>
    <source>
        <strain evidence="3">MSK294</strain>
        <strain evidence="2">MSK433</strain>
    </source>
</reference>
<organism evidence="2">
    <name type="scientific">Dolosigranulum savutiense</name>
    <dbReference type="NCBI Taxonomy" id="3110288"/>
    <lineage>
        <taxon>Bacteria</taxon>
        <taxon>Bacillati</taxon>
        <taxon>Bacillota</taxon>
        <taxon>Bacilli</taxon>
        <taxon>Lactobacillales</taxon>
        <taxon>Carnobacteriaceae</taxon>
        <taxon>Dolosigranulum</taxon>
    </lineage>
</organism>
<evidence type="ECO:0000313" key="2">
    <source>
        <dbReference type="EMBL" id="XBC45367.1"/>
    </source>
</evidence>
<evidence type="ECO:0000256" key="1">
    <source>
        <dbReference type="SAM" id="Phobius"/>
    </source>
</evidence>
<dbReference type="AlphaFoldDB" id="A0AB74TQE5"/>
<proteinExistence type="predicted"/>
<keyword evidence="1" id="KW-0812">Transmembrane</keyword>
<dbReference type="KEGG" id="dst:VUQ06_04490"/>
<keyword evidence="1" id="KW-0472">Membrane</keyword>
<evidence type="ECO:0000313" key="3">
    <source>
        <dbReference type="EMBL" id="XBC50481.1"/>
    </source>
</evidence>
<name>A0AB74TQE5_9LACT</name>
<gene>
    <name evidence="3" type="ORF">VUQ06_04490</name>
    <name evidence="2" type="ORF">VUQ08_05615</name>
</gene>
<feature type="transmembrane region" description="Helical" evidence="1">
    <location>
        <begin position="125"/>
        <end position="145"/>
    </location>
</feature>
<dbReference type="EMBL" id="CP142435">
    <property type="protein sequence ID" value="XBC50481.1"/>
    <property type="molecule type" value="Genomic_DNA"/>
</dbReference>
<feature type="transmembrane region" description="Helical" evidence="1">
    <location>
        <begin position="25"/>
        <end position="44"/>
    </location>
</feature>
<sequence length="158" mass="18151">MTINMDVKQNTRKFIKEMKQQPHSVWIAIVMHLIVVIDLLLFSYTNHRSIWIDYLSTSIIGLIYILITVSLSPPNPECTFDFWGEYTDIESTEAQPHSQLFGKWGGVLYILYMIFPIATPGEALGMIWIDFVIIIIFGTLAMGLIRFDFRSDASNVDI</sequence>
<dbReference type="RefSeq" id="WP_347299893.1">
    <property type="nucleotide sequence ID" value="NZ_CP142433.1"/>
</dbReference>
<protein>
    <submittedName>
        <fullName evidence="2">Uncharacterized protein</fullName>
    </submittedName>
</protein>